<comment type="caution">
    <text evidence="4">The sequence shown here is derived from an EMBL/GenBank/DDBJ whole genome shotgun (WGS) entry which is preliminary data.</text>
</comment>
<evidence type="ECO:0000313" key="5">
    <source>
        <dbReference type="Proteomes" id="UP000789342"/>
    </source>
</evidence>
<keyword evidence="1" id="KW-0539">Nucleus</keyword>
<keyword evidence="1" id="KW-0238">DNA-binding</keyword>
<feature type="compositionally biased region" description="Polar residues" evidence="2">
    <location>
        <begin position="1"/>
        <end position="22"/>
    </location>
</feature>
<name>A0A9N8YT50_9GLOM</name>
<feature type="compositionally biased region" description="Low complexity" evidence="2">
    <location>
        <begin position="230"/>
        <end position="252"/>
    </location>
</feature>
<dbReference type="GO" id="GO:0005634">
    <property type="term" value="C:nucleus"/>
    <property type="evidence" value="ECO:0007669"/>
    <property type="project" value="UniProtKB-UniRule"/>
</dbReference>
<dbReference type="OrthoDB" id="6247875at2759"/>
<dbReference type="InterPro" id="IPR009071">
    <property type="entry name" value="HMG_box_dom"/>
</dbReference>
<feature type="DNA-binding region" description="HMG box" evidence="1">
    <location>
        <begin position="84"/>
        <end position="150"/>
    </location>
</feature>
<dbReference type="SMART" id="SM00398">
    <property type="entry name" value="HMG"/>
    <property type="match status" value="1"/>
</dbReference>
<proteinExistence type="predicted"/>
<protein>
    <submittedName>
        <fullName evidence="4">12679_t:CDS:1</fullName>
    </submittedName>
</protein>
<dbReference type="AlphaFoldDB" id="A0A9N8YT50"/>
<organism evidence="4 5">
    <name type="scientific">Acaulospora morrowiae</name>
    <dbReference type="NCBI Taxonomy" id="94023"/>
    <lineage>
        <taxon>Eukaryota</taxon>
        <taxon>Fungi</taxon>
        <taxon>Fungi incertae sedis</taxon>
        <taxon>Mucoromycota</taxon>
        <taxon>Glomeromycotina</taxon>
        <taxon>Glomeromycetes</taxon>
        <taxon>Diversisporales</taxon>
        <taxon>Acaulosporaceae</taxon>
        <taxon>Acaulospora</taxon>
    </lineage>
</organism>
<sequence>MPKVNTNTGNPAPSSEFGSSPGRSKRRQSICTSQLQKQPSPDDLTASKILAGITAESIPLPDTQFIRRVLENSRRAKSNKKNDPPRPPNAFFLFRNALHTHLSAHNLKVPQVSSAAGRLWDCAEEETKSQYTRLQEIAKFLHLEMHPGYVYRPRKSSFHAQQDKKDEDQIGAQENCVERNVESELGVNGTADNNNERKGRRNSRKVTTTTRSVSQSNVTNLNVNQAALLSSSSPSTNSSNSSVPSSPEKSSPIQQKFNVCDDDTDLHADNSVGGFGSCVDNAVDNLGSHVNDNIDNFGSSVGEIVDNSYEAHEKNMKFRASPPIEFAQKSLSLQPHPSQLSYNNRHGDNYDGNHQFHPTSPVTTYKLQPTSPTTTFDFSNLNLSPPQFQSQSHMPLTYSLGGNNVGFESKDNGISGNRNTSVATHVKSTMRRGKVVKIGSDSNDMYVRPMVLKDDPNISMPQSSNESSIAFSTSFSSSTASISQSILPSPVTLPQSVHSSFLNHHHQIITFNPNQADLSQLQERQPHPPNNNGFSSQNSMNMETIQPYYYFYQQQPLPNHRTQLIDPALISTPDLENSNVPDSTYDPVNSEIGNEKSCDSNSLDLLNDNRNSLLLTKPINGKSDKINEYNGRVRGNEVQHDRYQSKTKEHFNGETSICRDGGTGDYDDNLPSVPREECLNVNDGYLATGGTTNRAGAYLNIMDYAQKQTSSQQSHHQQRQLHQAQLQHYRQPLHDEQYNEWINWSENFQ</sequence>
<dbReference type="EMBL" id="CAJVPV010000182">
    <property type="protein sequence ID" value="CAG8446010.1"/>
    <property type="molecule type" value="Genomic_DNA"/>
</dbReference>
<evidence type="ECO:0000256" key="1">
    <source>
        <dbReference type="PROSITE-ProRule" id="PRU00267"/>
    </source>
</evidence>
<feature type="region of interest" description="Disordered" evidence="2">
    <location>
        <begin position="178"/>
        <end position="254"/>
    </location>
</feature>
<feature type="region of interest" description="Disordered" evidence="2">
    <location>
        <begin position="1"/>
        <end position="43"/>
    </location>
</feature>
<reference evidence="4" key="1">
    <citation type="submission" date="2021-06" db="EMBL/GenBank/DDBJ databases">
        <authorList>
            <person name="Kallberg Y."/>
            <person name="Tangrot J."/>
            <person name="Rosling A."/>
        </authorList>
    </citation>
    <scope>NUCLEOTIDE SEQUENCE</scope>
    <source>
        <strain evidence="4">CL551</strain>
    </source>
</reference>
<gene>
    <name evidence="4" type="ORF">AMORRO_LOCUS612</name>
</gene>
<dbReference type="CDD" id="cd01389">
    <property type="entry name" value="HMG-box_ROX1-like"/>
    <property type="match status" value="1"/>
</dbReference>
<feature type="domain" description="HMG box" evidence="3">
    <location>
        <begin position="84"/>
        <end position="150"/>
    </location>
</feature>
<evidence type="ECO:0000259" key="3">
    <source>
        <dbReference type="PROSITE" id="PS50118"/>
    </source>
</evidence>
<dbReference type="Proteomes" id="UP000789342">
    <property type="component" value="Unassembled WGS sequence"/>
</dbReference>
<dbReference type="GO" id="GO:0003677">
    <property type="term" value="F:DNA binding"/>
    <property type="evidence" value="ECO:0007669"/>
    <property type="project" value="UniProtKB-UniRule"/>
</dbReference>
<dbReference type="Pfam" id="PF00505">
    <property type="entry name" value="HMG_box"/>
    <property type="match status" value="1"/>
</dbReference>
<keyword evidence="5" id="KW-1185">Reference proteome</keyword>
<feature type="compositionally biased region" description="Polar residues" evidence="2">
    <location>
        <begin position="29"/>
        <end position="39"/>
    </location>
</feature>
<dbReference type="SUPFAM" id="SSF47095">
    <property type="entry name" value="HMG-box"/>
    <property type="match status" value="1"/>
</dbReference>
<dbReference type="InterPro" id="IPR036910">
    <property type="entry name" value="HMG_box_dom_sf"/>
</dbReference>
<dbReference type="PROSITE" id="PS50118">
    <property type="entry name" value="HMG_BOX_2"/>
    <property type="match status" value="1"/>
</dbReference>
<feature type="compositionally biased region" description="Low complexity" evidence="2">
    <location>
        <begin position="205"/>
        <end position="220"/>
    </location>
</feature>
<accession>A0A9N8YT50</accession>
<evidence type="ECO:0000256" key="2">
    <source>
        <dbReference type="SAM" id="MobiDB-lite"/>
    </source>
</evidence>
<dbReference type="Gene3D" id="1.10.30.10">
    <property type="entry name" value="High mobility group box domain"/>
    <property type="match status" value="1"/>
</dbReference>
<evidence type="ECO:0000313" key="4">
    <source>
        <dbReference type="EMBL" id="CAG8446010.1"/>
    </source>
</evidence>